<dbReference type="EMBL" id="CP114768">
    <property type="protein sequence ID" value="WBA43931.1"/>
    <property type="molecule type" value="Genomic_DNA"/>
</dbReference>
<organism evidence="1 2">
    <name type="scientific">Hymenobacter canadensis</name>
    <dbReference type="NCBI Taxonomy" id="2999067"/>
    <lineage>
        <taxon>Bacteria</taxon>
        <taxon>Pseudomonadati</taxon>
        <taxon>Bacteroidota</taxon>
        <taxon>Cytophagia</taxon>
        <taxon>Cytophagales</taxon>
        <taxon>Hymenobacteraceae</taxon>
        <taxon>Hymenobacter</taxon>
    </lineage>
</organism>
<sequence>MKTFTFSALPPIQDFQFLTDSSGYILTKTGQLYRFTGQHTALVATPSEFTISHFYFRDQNHGALVGISRVAELPVQKGAMGAAFIPLVLLLWLIGKGHQQGGIRLASCLGGLLLASGLLLSCSSAWQCYRTPDPASPYGHVLTHTPLIRAGSHQYFANKGQKSFLALTTNQGNSWETHSLLTNFFPTALAAVGRNFVVGTYARQEAGTVPLHGDGDLWLYGTDATRTPQLATNSTQHPYCIKLSRGVTGLLVSASDTALYVFGSDRMPTLPSTVMSATAGNIYILPGSLQSPTRLLDTPDTVDVQSLSLAQTGELWVTMAGRKPHLNHGNLGYAALPAKRLLRFTAGQWQPVVIPSFTSFNQIAFVPGTSAGYLLTATGEVLETRTNGETWHPLARPVVHKLHPVPQGITWLQGENQLVFYPAPGKQ</sequence>
<proteinExistence type="predicted"/>
<keyword evidence="2" id="KW-1185">Reference proteome</keyword>
<dbReference type="Proteomes" id="UP001211005">
    <property type="component" value="Plasmid unnamed1"/>
</dbReference>
<evidence type="ECO:0008006" key="3">
    <source>
        <dbReference type="Google" id="ProtNLM"/>
    </source>
</evidence>
<reference evidence="1 2" key="1">
    <citation type="submission" date="2022-12" db="EMBL/GenBank/DDBJ databases">
        <title>Hymenobacter canadensis sp. nov. isolated from lake water of the Cambridge Bay, Canada.</title>
        <authorList>
            <person name="Kim W.H."/>
            <person name="Lee Y.M."/>
        </authorList>
    </citation>
    <scope>NUCLEOTIDE SEQUENCE [LARGE SCALE GENOMIC DNA]</scope>
    <source>
        <strain evidence="1 2">PAMC 29467</strain>
        <plasmid evidence="1 2">unnamed1</plasmid>
    </source>
</reference>
<dbReference type="RefSeq" id="WP_269561965.1">
    <property type="nucleotide sequence ID" value="NZ_CP114768.1"/>
</dbReference>
<evidence type="ECO:0000313" key="2">
    <source>
        <dbReference type="Proteomes" id="UP001211005"/>
    </source>
</evidence>
<protein>
    <recommendedName>
        <fullName evidence="3">Photosynthesis system II assembly factor Ycf48/Hcf136-like domain-containing protein</fullName>
    </recommendedName>
</protein>
<dbReference type="SUPFAM" id="SSF110296">
    <property type="entry name" value="Oligoxyloglucan reducing end-specific cellobiohydrolase"/>
    <property type="match status" value="1"/>
</dbReference>
<evidence type="ECO:0000313" key="1">
    <source>
        <dbReference type="EMBL" id="WBA43931.1"/>
    </source>
</evidence>
<gene>
    <name evidence="1" type="ORF">O3303_20405</name>
</gene>
<accession>A0ABY7LV63</accession>
<name>A0ABY7LV63_9BACT</name>
<keyword evidence="1" id="KW-0614">Plasmid</keyword>
<geneLocation type="plasmid" evidence="1 2">
    <name>unnamed1</name>
</geneLocation>